<dbReference type="Gene3D" id="2.40.128.110">
    <property type="entry name" value="Lipid/polyisoprenoid-binding, YceI-like"/>
    <property type="match status" value="1"/>
</dbReference>
<dbReference type="RefSeq" id="WP_157303810.1">
    <property type="nucleotide sequence ID" value="NZ_BAAAZB010000018.1"/>
</dbReference>
<dbReference type="OrthoDB" id="9811006at2"/>
<organism evidence="2 3">
    <name type="scientific">Chitinophaga oryziterrae</name>
    <dbReference type="NCBI Taxonomy" id="1031224"/>
    <lineage>
        <taxon>Bacteria</taxon>
        <taxon>Pseudomonadati</taxon>
        <taxon>Bacteroidota</taxon>
        <taxon>Chitinophagia</taxon>
        <taxon>Chitinophagales</taxon>
        <taxon>Chitinophagaceae</taxon>
        <taxon>Chitinophaga</taxon>
    </lineage>
</organism>
<sequence>MAKATKWTIDPAHSDIQFKVKHLGMFTVTGTFKKFEGEVISENENFSDAVISFTIHTNSIDTNHSDRDAHLKSDDFFSIEKHPHIVFKGTFNNDTLSGNLTINDVTKPVTLDAELTGTGKGRFGETRAGFEVDGKINRKDFGLVWNLLMEAGGVVVGEEIKLHFNIQLTA</sequence>
<dbReference type="Pfam" id="PF04264">
    <property type="entry name" value="YceI"/>
    <property type="match status" value="1"/>
</dbReference>
<dbReference type="SMART" id="SM00867">
    <property type="entry name" value="YceI"/>
    <property type="match status" value="1"/>
</dbReference>
<reference evidence="2 3" key="1">
    <citation type="submission" date="2019-12" db="EMBL/GenBank/DDBJ databases">
        <title>The draft genomic sequence of strain Chitinophaga oryziterrae JCM 16595.</title>
        <authorList>
            <person name="Zhang X."/>
        </authorList>
    </citation>
    <scope>NUCLEOTIDE SEQUENCE [LARGE SCALE GENOMIC DNA]</scope>
    <source>
        <strain evidence="2 3">JCM 16595</strain>
    </source>
</reference>
<proteinExistence type="predicted"/>
<dbReference type="PANTHER" id="PTHR34406">
    <property type="entry name" value="PROTEIN YCEI"/>
    <property type="match status" value="1"/>
</dbReference>
<evidence type="ECO:0000313" key="2">
    <source>
        <dbReference type="EMBL" id="MVT45023.1"/>
    </source>
</evidence>
<dbReference type="EMBL" id="WRXO01000015">
    <property type="protein sequence ID" value="MVT45023.1"/>
    <property type="molecule type" value="Genomic_DNA"/>
</dbReference>
<evidence type="ECO:0000259" key="1">
    <source>
        <dbReference type="SMART" id="SM00867"/>
    </source>
</evidence>
<dbReference type="Proteomes" id="UP000468388">
    <property type="component" value="Unassembled WGS sequence"/>
</dbReference>
<dbReference type="InterPro" id="IPR036761">
    <property type="entry name" value="TTHA0802/YceI-like_sf"/>
</dbReference>
<gene>
    <name evidence="2" type="ORF">GO495_30830</name>
</gene>
<name>A0A6N8JIC7_9BACT</name>
<feature type="domain" description="Lipid/polyisoprenoid-binding YceI-like" evidence="1">
    <location>
        <begin position="6"/>
        <end position="169"/>
    </location>
</feature>
<keyword evidence="3" id="KW-1185">Reference proteome</keyword>
<accession>A0A6N8JIC7</accession>
<protein>
    <recommendedName>
        <fullName evidence="1">Lipid/polyisoprenoid-binding YceI-like domain-containing protein</fullName>
    </recommendedName>
</protein>
<dbReference type="InterPro" id="IPR007372">
    <property type="entry name" value="Lipid/polyisoprenoid-bd_YceI"/>
</dbReference>
<dbReference type="PANTHER" id="PTHR34406:SF1">
    <property type="entry name" value="PROTEIN YCEI"/>
    <property type="match status" value="1"/>
</dbReference>
<comment type="caution">
    <text evidence="2">The sequence shown here is derived from an EMBL/GenBank/DDBJ whole genome shotgun (WGS) entry which is preliminary data.</text>
</comment>
<dbReference type="AlphaFoldDB" id="A0A6N8JIC7"/>
<dbReference type="SUPFAM" id="SSF101874">
    <property type="entry name" value="YceI-like"/>
    <property type="match status" value="1"/>
</dbReference>
<evidence type="ECO:0000313" key="3">
    <source>
        <dbReference type="Proteomes" id="UP000468388"/>
    </source>
</evidence>